<feature type="compositionally biased region" description="Acidic residues" evidence="3">
    <location>
        <begin position="126"/>
        <end position="135"/>
    </location>
</feature>
<dbReference type="PANTHER" id="PTHR11915">
    <property type="entry name" value="SPECTRIN/FILAMIN RELATED CYTOSKELETAL PROTEIN"/>
    <property type="match status" value="1"/>
</dbReference>
<dbReference type="InterPro" id="IPR001589">
    <property type="entry name" value="Actinin_actin-bd_CS"/>
</dbReference>
<dbReference type="InterPro" id="IPR011993">
    <property type="entry name" value="PH-like_dom_sf"/>
</dbReference>
<protein>
    <submittedName>
        <fullName evidence="6">Uncharacterized protein</fullName>
    </submittedName>
</protein>
<evidence type="ECO:0000313" key="6">
    <source>
        <dbReference type="EMBL" id="KAJ3424528.1"/>
    </source>
</evidence>
<evidence type="ECO:0000256" key="3">
    <source>
        <dbReference type="SAM" id="MobiDB-lite"/>
    </source>
</evidence>
<feature type="compositionally biased region" description="Low complexity" evidence="3">
    <location>
        <begin position="741"/>
        <end position="751"/>
    </location>
</feature>
<keyword evidence="2" id="KW-0009">Actin-binding</keyword>
<dbReference type="InterPro" id="IPR036872">
    <property type="entry name" value="CH_dom_sf"/>
</dbReference>
<dbReference type="PROSITE" id="PS00019">
    <property type="entry name" value="ACTININ_1"/>
    <property type="match status" value="1"/>
</dbReference>
<dbReference type="GO" id="GO:0007165">
    <property type="term" value="P:signal transduction"/>
    <property type="evidence" value="ECO:0007669"/>
    <property type="project" value="InterPro"/>
</dbReference>
<dbReference type="InterPro" id="IPR000159">
    <property type="entry name" value="RA_dom"/>
</dbReference>
<dbReference type="SUPFAM" id="SSF47576">
    <property type="entry name" value="Calponin-homology domain, CH-domain"/>
    <property type="match status" value="1"/>
</dbReference>
<feature type="compositionally biased region" description="Low complexity" evidence="3">
    <location>
        <begin position="302"/>
        <end position="331"/>
    </location>
</feature>
<dbReference type="PROSITE" id="PS50021">
    <property type="entry name" value="CH"/>
    <property type="match status" value="2"/>
</dbReference>
<evidence type="ECO:0000256" key="1">
    <source>
        <dbReference type="ARBA" id="ARBA00022737"/>
    </source>
</evidence>
<gene>
    <name evidence="6" type="ORF">M0812_29250</name>
</gene>
<comment type="caution">
    <text evidence="6">The sequence shown here is derived from an EMBL/GenBank/DDBJ whole genome shotgun (WGS) entry which is preliminary data.</text>
</comment>
<feature type="domain" description="Calponin-homology (CH)" evidence="4">
    <location>
        <begin position="979"/>
        <end position="1089"/>
    </location>
</feature>
<dbReference type="SMART" id="SM00033">
    <property type="entry name" value="CH"/>
    <property type="match status" value="2"/>
</dbReference>
<accession>A0AAV7Y3U2</accession>
<dbReference type="Proteomes" id="UP001146793">
    <property type="component" value="Unassembled WGS sequence"/>
</dbReference>
<feature type="domain" description="Ras-associating" evidence="5">
    <location>
        <begin position="427"/>
        <end position="513"/>
    </location>
</feature>
<feature type="region of interest" description="Disordered" evidence="3">
    <location>
        <begin position="690"/>
        <end position="842"/>
    </location>
</feature>
<dbReference type="EMBL" id="JANTQA010000072">
    <property type="protein sequence ID" value="KAJ3424528.1"/>
    <property type="molecule type" value="Genomic_DNA"/>
</dbReference>
<dbReference type="Gene3D" id="1.10.418.10">
    <property type="entry name" value="Calponin-like domain"/>
    <property type="match status" value="2"/>
</dbReference>
<dbReference type="Gene3D" id="3.10.20.90">
    <property type="entry name" value="Phosphatidylinositol 3-kinase Catalytic Subunit, Chain A, domain 1"/>
    <property type="match status" value="1"/>
</dbReference>
<dbReference type="InterPro" id="IPR001715">
    <property type="entry name" value="CH_dom"/>
</dbReference>
<dbReference type="SMART" id="SM00314">
    <property type="entry name" value="RA"/>
    <property type="match status" value="2"/>
</dbReference>
<feature type="compositionally biased region" description="Low complexity" evidence="3">
    <location>
        <begin position="381"/>
        <end position="422"/>
    </location>
</feature>
<evidence type="ECO:0000259" key="4">
    <source>
        <dbReference type="PROSITE" id="PS50021"/>
    </source>
</evidence>
<feature type="compositionally biased region" description="Polar residues" evidence="3">
    <location>
        <begin position="1"/>
        <end position="21"/>
    </location>
</feature>
<feature type="compositionally biased region" description="Polar residues" evidence="3">
    <location>
        <begin position="770"/>
        <end position="780"/>
    </location>
</feature>
<name>A0AAV7Y3U2_9EUKA</name>
<feature type="region of interest" description="Disordered" evidence="3">
    <location>
        <begin position="381"/>
        <end position="425"/>
    </location>
</feature>
<dbReference type="SUPFAM" id="SSF54236">
    <property type="entry name" value="Ubiquitin-like"/>
    <property type="match status" value="2"/>
</dbReference>
<dbReference type="SUPFAM" id="SSF50729">
    <property type="entry name" value="PH domain-like"/>
    <property type="match status" value="1"/>
</dbReference>
<keyword evidence="1" id="KW-0677">Repeat</keyword>
<feature type="region of interest" description="Disordered" evidence="3">
    <location>
        <begin position="293"/>
        <end position="337"/>
    </location>
</feature>
<feature type="region of interest" description="Disordered" evidence="3">
    <location>
        <begin position="113"/>
        <end position="138"/>
    </location>
</feature>
<feature type="compositionally biased region" description="Low complexity" evidence="3">
    <location>
        <begin position="781"/>
        <end position="840"/>
    </location>
</feature>
<feature type="region of interest" description="Disordered" evidence="3">
    <location>
        <begin position="1"/>
        <end position="25"/>
    </location>
</feature>
<organism evidence="6 7">
    <name type="scientific">Anaeramoeba flamelloides</name>
    <dbReference type="NCBI Taxonomy" id="1746091"/>
    <lineage>
        <taxon>Eukaryota</taxon>
        <taxon>Metamonada</taxon>
        <taxon>Anaeramoebidae</taxon>
        <taxon>Anaeramoeba</taxon>
    </lineage>
</organism>
<dbReference type="GO" id="GO:0003779">
    <property type="term" value="F:actin binding"/>
    <property type="evidence" value="ECO:0007669"/>
    <property type="project" value="UniProtKB-KW"/>
</dbReference>
<reference evidence="6" key="1">
    <citation type="submission" date="2022-08" db="EMBL/GenBank/DDBJ databases">
        <title>Novel sulphate-reducing endosymbionts in the free-living metamonad Anaeramoeba.</title>
        <authorList>
            <person name="Jerlstrom-Hultqvist J."/>
            <person name="Cepicka I."/>
            <person name="Gallot-Lavallee L."/>
            <person name="Salas-Leiva D."/>
            <person name="Curtis B.A."/>
            <person name="Zahonova K."/>
            <person name="Pipaliya S."/>
            <person name="Dacks J."/>
            <person name="Roger A.J."/>
        </authorList>
    </citation>
    <scope>NUCLEOTIDE SEQUENCE</scope>
    <source>
        <strain evidence="6">Busselton2</strain>
    </source>
</reference>
<dbReference type="InterPro" id="IPR029071">
    <property type="entry name" value="Ubiquitin-like_domsf"/>
</dbReference>
<evidence type="ECO:0000259" key="5">
    <source>
        <dbReference type="PROSITE" id="PS50200"/>
    </source>
</evidence>
<dbReference type="PROSITE" id="PS50200">
    <property type="entry name" value="RA"/>
    <property type="match status" value="1"/>
</dbReference>
<feature type="domain" description="Calponin-homology (CH)" evidence="4">
    <location>
        <begin position="1092"/>
        <end position="1197"/>
    </location>
</feature>
<feature type="compositionally biased region" description="Basic and acidic residues" evidence="3">
    <location>
        <begin position="729"/>
        <end position="740"/>
    </location>
</feature>
<proteinExistence type="predicted"/>
<evidence type="ECO:0000256" key="2">
    <source>
        <dbReference type="ARBA" id="ARBA00023203"/>
    </source>
</evidence>
<sequence length="1197" mass="141263">MTNLNLKTNGNVQPPKTNRPQFETKKKKLLIRKPYKSAKTRSNTHFVSNEKKIKQETEVSQIIEKKEAQNLIREDKEKTLMRRKTQPVFANYLISNLLKNKCVNEKIQEQECEREQEQEREQKEMEEQENEEQEFENTSIYEKKEFTNSVIDYLEVHFYLAEQIENFLSLFDDLTQCLDNQDQEKLSSLMKNFLFLSKKIEKLGSRADEYIIVYSQKISKTEYNDFLLEPFTTGVTQVILNLLTLSSGYIKGIDHFRKKIDLEKESLEIKLLDIAIKISCWIEVVEYVEQKNSQKRKEVEPQNNQNQNQKNNNNNNNNNNNFQSNKNQNNNDLKIENESNTLEIRKLEIKELRKRRTTLSTHRSLNQVDKIRKKQINNFYSENNKNNLIKNNNNNNSSSSSSSSSSNKDGNGSENENKNNLNVKKEDRDTVKVHFDKDYFKTFIISKNCTVQELIEKIKVKTFLNFTQDYVFVEKIGNLERILNPKLKPSFLQEFWEQSEKDFCKFEFKARNKIKNLYNTDEKRLIKIYFENNCYVTIQITKNTLCLDVLKKVCKKIHITDQSIIGYSIYIKKDTFICSYSTLGRFRQVNTSINQKGLFQDSNENFHDLRFIELDENIFQNIEYAEINSKKIILIFAENSLHSPKLPTVQYNNTAISIRKMRQIEKDIGEEKLEKQKNVDQTIDKENSFGVNIITEKEKGGGREGGNVRGRGRGKGRETVGGRGRGRGRGRDRGRGRGKDTTTTNNNNNNDNKPKLLLRRNTFNKKNPLINHNNSTKNIGSHNSTDINTHTNDNNINSKNNSNNNYNSGNNNNSNKNKYSNNTNTNNNNNNNKENQNIKNNNEKKKLEEKILKRGEICKIEIFKNQQWKQFFFSTKGNRCYYFLDLETSQANYETISLLHAKIEKENTYQGKKNVIILNLFTGIKYYLHFITNKDYFEWKQKIERGLINLVDNNLKPSVIKNVRINKFKLMEITKIKQKMQSRTFTNWLNHHISTNIKYLEVRKKVIEINKDLDDGLILLLALEKITNQEYQYNLSPIRLLHKVNNLQIFFKALKSGNLDLGEINEESVLDGNLNFILSLVWLLIYKMENMNSSRDNLLFWLREKIKKVTNREIENFTDFKDGNLFHYLLLSIKPDIYTNFDDILKKSQEEKLYLAFRDSLKYFKIPKILEINDFEKEYIDERSIMTYLFYFQKITR</sequence>
<dbReference type="AlphaFoldDB" id="A0AAV7Y3U2"/>
<dbReference type="Gene3D" id="2.30.29.30">
    <property type="entry name" value="Pleckstrin-homology domain (PH domain)/Phosphotyrosine-binding domain (PTB)"/>
    <property type="match status" value="1"/>
</dbReference>
<evidence type="ECO:0000313" key="7">
    <source>
        <dbReference type="Proteomes" id="UP001146793"/>
    </source>
</evidence>
<feature type="compositionally biased region" description="Basic and acidic residues" evidence="3">
    <location>
        <begin position="113"/>
        <end position="125"/>
    </location>
</feature>